<gene>
    <name evidence="2" type="ordered locus">BAV2353</name>
</gene>
<dbReference type="EMBL" id="AM167904">
    <property type="protein sequence ID" value="CAJ49963.1"/>
    <property type="molecule type" value="Genomic_DNA"/>
</dbReference>
<organism evidence="2 3">
    <name type="scientific">Bordetella avium (strain 197N)</name>
    <dbReference type="NCBI Taxonomy" id="360910"/>
    <lineage>
        <taxon>Bacteria</taxon>
        <taxon>Pseudomonadati</taxon>
        <taxon>Pseudomonadota</taxon>
        <taxon>Betaproteobacteria</taxon>
        <taxon>Burkholderiales</taxon>
        <taxon>Alcaligenaceae</taxon>
        <taxon>Bordetella</taxon>
    </lineage>
</organism>
<evidence type="ECO:0000313" key="2">
    <source>
        <dbReference type="EMBL" id="CAJ49963.1"/>
    </source>
</evidence>
<evidence type="ECO:0000256" key="1">
    <source>
        <dbReference type="SAM" id="MobiDB-lite"/>
    </source>
</evidence>
<sequence length="42" mass="4779">MFCRRDRLQCALAQRMLSWCNLGSDTGTDTEPDTGNRKDSKT</sequence>
<feature type="region of interest" description="Disordered" evidence="1">
    <location>
        <begin position="22"/>
        <end position="42"/>
    </location>
</feature>
<dbReference type="Proteomes" id="UP000001977">
    <property type="component" value="Chromosome"/>
</dbReference>
<dbReference type="STRING" id="360910.BAV2353"/>
<dbReference type="AlphaFoldDB" id="Q2KY77"/>
<accession>Q2KY77</accession>
<protein>
    <submittedName>
        <fullName evidence="2">Uncharacterized protein</fullName>
    </submittedName>
</protein>
<keyword evidence="3" id="KW-1185">Reference proteome</keyword>
<dbReference type="KEGG" id="bav:BAV2353"/>
<evidence type="ECO:0000313" key="3">
    <source>
        <dbReference type="Proteomes" id="UP000001977"/>
    </source>
</evidence>
<dbReference type="HOGENOM" id="CLU_3248025_0_0_4"/>
<name>Q2KY77_BORA1</name>
<proteinExistence type="predicted"/>
<reference evidence="2 3" key="1">
    <citation type="journal article" date="2006" name="J. Bacteriol.">
        <title>Comparison of the genome sequence of the poultry pathogen Bordetella avium with those of B. bronchiseptica, B. pertussis, and B. parapertussis reveals extensive diversity in surface structures associated with host interaction.</title>
        <authorList>
            <person name="Sebaihia M."/>
            <person name="Preston A."/>
            <person name="Maskell D.J."/>
            <person name="Kuzmiak H."/>
            <person name="Connell T.D."/>
            <person name="King N.D."/>
            <person name="Orndorff P.E."/>
            <person name="Miyamoto D.M."/>
            <person name="Thomson N.R."/>
            <person name="Harris D."/>
            <person name="Goble A."/>
            <person name="Lord A."/>
            <person name="Murphy L."/>
            <person name="Quail M.A."/>
            <person name="Rutter S."/>
            <person name="Squares R."/>
            <person name="Squares S."/>
            <person name="Woodward J."/>
            <person name="Parkhill J."/>
            <person name="Temple L.M."/>
        </authorList>
    </citation>
    <scope>NUCLEOTIDE SEQUENCE [LARGE SCALE GENOMIC DNA]</scope>
    <source>
        <strain evidence="2 3">197N</strain>
    </source>
</reference>